<feature type="non-terminal residue" evidence="2">
    <location>
        <position position="299"/>
    </location>
</feature>
<organism evidence="2">
    <name type="scientific">Tanacetum cinerariifolium</name>
    <name type="common">Dalmatian daisy</name>
    <name type="synonym">Chrysanthemum cinerariifolium</name>
    <dbReference type="NCBI Taxonomy" id="118510"/>
    <lineage>
        <taxon>Eukaryota</taxon>
        <taxon>Viridiplantae</taxon>
        <taxon>Streptophyta</taxon>
        <taxon>Embryophyta</taxon>
        <taxon>Tracheophyta</taxon>
        <taxon>Spermatophyta</taxon>
        <taxon>Magnoliopsida</taxon>
        <taxon>eudicotyledons</taxon>
        <taxon>Gunneridae</taxon>
        <taxon>Pentapetalae</taxon>
        <taxon>asterids</taxon>
        <taxon>campanulids</taxon>
        <taxon>Asterales</taxon>
        <taxon>Asteraceae</taxon>
        <taxon>Asteroideae</taxon>
        <taxon>Anthemideae</taxon>
        <taxon>Anthemidinae</taxon>
        <taxon>Tanacetum</taxon>
    </lineage>
</organism>
<gene>
    <name evidence="2" type="ORF">Tci_843037</name>
</gene>
<evidence type="ECO:0000313" key="2">
    <source>
        <dbReference type="EMBL" id="GFC71067.1"/>
    </source>
</evidence>
<dbReference type="EMBL" id="BKCJ011031724">
    <property type="protein sequence ID" value="GFC71067.1"/>
    <property type="molecule type" value="Genomic_DNA"/>
</dbReference>
<feature type="domain" description="Reverse transcriptase Ty1/copia-type" evidence="1">
    <location>
        <begin position="172"/>
        <end position="299"/>
    </location>
</feature>
<reference evidence="2" key="1">
    <citation type="journal article" date="2019" name="Sci. Rep.">
        <title>Draft genome of Tanacetum cinerariifolium, the natural source of mosquito coil.</title>
        <authorList>
            <person name="Yamashiro T."/>
            <person name="Shiraishi A."/>
            <person name="Satake H."/>
            <person name="Nakayama K."/>
        </authorList>
    </citation>
    <scope>NUCLEOTIDE SEQUENCE</scope>
</reference>
<sequence length="299" mass="33242">NGVSAAGPSVFAAGLDFTNSTNDFTAGGPLISAAELNFTNSTNDFSAAGPSNAAMPNLEDLSHNANDVGAEADTNNLESIISVSPIPTTKIHKDHPTSQIIGDLSSTTQTRSMTRGVRDQGGISNMFNEDFHTYMFACFLSQEEPKRIHQALKDPSWIEAMQEELLQFKMQKVWILVDLPYGKMAIGTKWVYRNKKDERGIVIRNKARLVAQGHTQEEGINYEEVFAPVARIKAVRLFLAYASFMGFPVYQMDVKSAFLYGTIEEKVYVCQPPRFEDPEHPNKVYKVVKALYGLHQAPR</sequence>
<evidence type="ECO:0000259" key="1">
    <source>
        <dbReference type="Pfam" id="PF07727"/>
    </source>
</evidence>
<comment type="caution">
    <text evidence="2">The sequence shown here is derived from an EMBL/GenBank/DDBJ whole genome shotgun (WGS) entry which is preliminary data.</text>
</comment>
<accession>A0A699QFP5</accession>
<dbReference type="Pfam" id="PF07727">
    <property type="entry name" value="RVT_2"/>
    <property type="match status" value="1"/>
</dbReference>
<name>A0A699QFP5_TANCI</name>
<dbReference type="AlphaFoldDB" id="A0A699QFP5"/>
<protein>
    <submittedName>
        <fullName evidence="2">Putative ribonuclease H-like domain-containing protein</fullName>
    </submittedName>
</protein>
<feature type="non-terminal residue" evidence="2">
    <location>
        <position position="1"/>
    </location>
</feature>
<proteinExistence type="predicted"/>
<dbReference type="InterPro" id="IPR013103">
    <property type="entry name" value="RVT_2"/>
</dbReference>